<evidence type="ECO:0000256" key="8">
    <source>
        <dbReference type="PROSITE-ProRule" id="PRU01360"/>
    </source>
</evidence>
<dbReference type="AlphaFoldDB" id="A0A173YAZ7"/>
<dbReference type="InterPro" id="IPR037066">
    <property type="entry name" value="Plug_dom_sf"/>
</dbReference>
<keyword evidence="2 8" id="KW-0813">Transport</keyword>
<dbReference type="InterPro" id="IPR039426">
    <property type="entry name" value="TonB-dep_rcpt-like"/>
</dbReference>
<dbReference type="EMBL" id="VWAK01000001">
    <property type="protein sequence ID" value="KAA5233124.1"/>
    <property type="molecule type" value="Genomic_DNA"/>
</dbReference>
<dbReference type="EMBL" id="CYZH01000002">
    <property type="protein sequence ID" value="CUN60185.1"/>
    <property type="molecule type" value="Genomic_DNA"/>
</dbReference>
<gene>
    <name evidence="13" type="ORF">ERS852397_00524</name>
    <name evidence="15" type="ORF">F2Z09_00950</name>
    <name evidence="14" type="ORF">F2Z22_00450</name>
</gene>
<dbReference type="STRING" id="338188.ERS852397_00524"/>
<reference evidence="17 18" key="2">
    <citation type="journal article" date="2019" name="Nat. Med.">
        <title>A library of human gut bacterial isolates paired with longitudinal multiomics data enables mechanistic microbiome research.</title>
        <authorList>
            <person name="Poyet M."/>
            <person name="Groussin M."/>
            <person name="Gibbons S.M."/>
            <person name="Avila-Pacheco J."/>
            <person name="Jiang X."/>
            <person name="Kearney S.M."/>
            <person name="Perrotta A.R."/>
            <person name="Berdy B."/>
            <person name="Zhao S."/>
            <person name="Lieberman T.D."/>
            <person name="Swanson P.K."/>
            <person name="Smith M."/>
            <person name="Roesemann S."/>
            <person name="Alexander J.E."/>
            <person name="Rich S.A."/>
            <person name="Livny J."/>
            <person name="Vlamakis H."/>
            <person name="Clish C."/>
            <person name="Bullock K."/>
            <person name="Deik A."/>
            <person name="Scott J."/>
            <person name="Pierce K.A."/>
            <person name="Xavier R.J."/>
            <person name="Alm E.J."/>
        </authorList>
    </citation>
    <scope>NUCLEOTIDE SEQUENCE [LARGE SCALE GENOMIC DNA]</scope>
    <source>
        <strain evidence="15 18">BIOML-A2</strain>
        <strain evidence="14 17">BIOML-A6</strain>
    </source>
</reference>
<comment type="similarity">
    <text evidence="8 9">Belongs to the TonB-dependent receptor family.</text>
</comment>
<dbReference type="InterPro" id="IPR000531">
    <property type="entry name" value="Beta-barrel_TonB"/>
</dbReference>
<keyword evidence="6 8" id="KW-0472">Membrane</keyword>
<evidence type="ECO:0000313" key="14">
    <source>
        <dbReference type="EMBL" id="KAA5233124.1"/>
    </source>
</evidence>
<dbReference type="Gene3D" id="2.60.40.1120">
    <property type="entry name" value="Carboxypeptidase-like, regulatory domain"/>
    <property type="match status" value="1"/>
</dbReference>
<keyword evidence="10" id="KW-0732">Signal</keyword>
<keyword evidence="3 8" id="KW-1134">Transmembrane beta strand</keyword>
<dbReference type="SUPFAM" id="SSF49464">
    <property type="entry name" value="Carboxypeptidase regulatory domain-like"/>
    <property type="match status" value="1"/>
</dbReference>
<dbReference type="GO" id="GO:0009279">
    <property type="term" value="C:cell outer membrane"/>
    <property type="evidence" value="ECO:0007669"/>
    <property type="project" value="UniProtKB-SubCell"/>
</dbReference>
<evidence type="ECO:0000313" key="13">
    <source>
        <dbReference type="EMBL" id="CUN60185.1"/>
    </source>
</evidence>
<dbReference type="EMBL" id="VWAG01000001">
    <property type="protein sequence ID" value="KAA5260319.1"/>
    <property type="molecule type" value="Genomic_DNA"/>
</dbReference>
<feature type="signal peptide" evidence="10">
    <location>
        <begin position="1"/>
        <end position="21"/>
    </location>
</feature>
<sequence length="1068" mass="117485">MKRKLMFFMTFLFIGIGLATAQTSKVTGLVTSEEDGQPVVGASVLVNGTTLGTITDIDGKFTISNVPSSSKTLRVSYVGMLPQEVTIKEGILKIVLRSDAKALDEVVVTALGIKRSEKILGYAASTVKNDDLVAAKSGSVMSGLSGKIAGVNISSSGTAGSSQKVIVRGYSSFSSNQPLYVIDGVPMSNNTSLSNDQGNGVIAASDAIDFGNGANDINPDDVESVTVLKGASATALYGSRAANGVVMITTKRAKQEKLTVSYDGSFMASNVLRVPQEQDKFGQGWGTWNRGENGSWGPALDGRLNEWGSSKLTTPMKKHYSFVKDNLRNFYTTGFEMNNNISVRTGNEKMGLMLSYGNTSSNGVLPNNADKYERNTLSFRGNMKFGKFAADASITYIRKDMTKAAAGQGNAGATMQQELIQHPVDIDYSVMKDFNDERFNGDNYYTWYAQNPYWVLANNKNNYQDDRIYGKLELSYEVIPGLKAVGRLGGDFTNARQKLRTAKLTYADNSYSSIGGKSEEKGTYTERTDNYDQIDATLFLSANYNIGTDITLGGTAGWNLNQRKSSYLKSFLEGLFMEGWYNLQNGTDKPVSTNYSDLRRTIGAFAQVEFGYKNFWFVNLSGRNDWSSTLPIHHNSFFYGGINTSVILTDMFPSLKNNVIDFLKVRAAWGQTGNDADVYRTLAYYIPDHISSGYGYLDTPLNGALGLTEYNRQPNNNLKPEKTSEWELGLTANFLSNRIGIDFAYYDKLTKNQIIAADVAPETRYTSAVRNVGEISNKGIEIALNLTPIRTKEVEWDLGVTFSKNWSKVNKLWNEGDKPVTEYVLKTAYSANFVAKVGEPLGIFQVPALATVQDENSPYYGKVIVDANGIPTTSNSEMKTIGSSAPDFNMGFNTRVSYKGFTLSAVADWRKGGYMYSYTAQLMHFVGNTTRSLFNNREPFVVPNSVIALKDGGYAENNRPVTSDNMSSYYSDSYSDSQFENFIIPKGYVKLRELVLSYSFPKAWISKLGIQQLDLSLIGRNLFMWTPKANNYVDPETTTFGNDIASELGEFAALPSTRNIGGGIKVVF</sequence>
<proteinExistence type="inferred from homology"/>
<keyword evidence="18" id="KW-1185">Reference proteome</keyword>
<keyword evidence="7 8" id="KW-0998">Cell outer membrane</keyword>
<dbReference type="NCBIfam" id="TIGR04057">
    <property type="entry name" value="SusC_RagA_signa"/>
    <property type="match status" value="1"/>
</dbReference>
<dbReference type="Pfam" id="PF00593">
    <property type="entry name" value="TonB_dep_Rec_b-barrel"/>
    <property type="match status" value="1"/>
</dbReference>
<feature type="domain" description="TonB-dependent receptor plug" evidence="12">
    <location>
        <begin position="123"/>
        <end position="245"/>
    </location>
</feature>
<dbReference type="Gene3D" id="2.40.170.20">
    <property type="entry name" value="TonB-dependent receptor, beta-barrel domain"/>
    <property type="match status" value="1"/>
</dbReference>
<keyword evidence="13" id="KW-0675">Receptor</keyword>
<dbReference type="InterPro" id="IPR012910">
    <property type="entry name" value="Plug_dom"/>
</dbReference>
<dbReference type="Gene3D" id="2.170.130.10">
    <property type="entry name" value="TonB-dependent receptor, plug domain"/>
    <property type="match status" value="1"/>
</dbReference>
<feature type="domain" description="TonB-dependent receptor-like beta-barrel" evidence="11">
    <location>
        <begin position="434"/>
        <end position="805"/>
    </location>
</feature>
<evidence type="ECO:0000313" key="17">
    <source>
        <dbReference type="Proteomes" id="UP000421791"/>
    </source>
</evidence>
<evidence type="ECO:0000259" key="11">
    <source>
        <dbReference type="Pfam" id="PF00593"/>
    </source>
</evidence>
<reference evidence="13 16" key="1">
    <citation type="submission" date="2015-09" db="EMBL/GenBank/DDBJ databases">
        <authorList>
            <consortium name="Pathogen Informatics"/>
        </authorList>
    </citation>
    <scope>NUCLEOTIDE SEQUENCE [LARGE SCALE GENOMIC DNA]</scope>
    <source>
        <strain evidence="13 16">2789STDY5608840</strain>
    </source>
</reference>
<dbReference type="InterPro" id="IPR036942">
    <property type="entry name" value="Beta-barrel_TonB_sf"/>
</dbReference>
<feature type="chain" id="PRO_5044549766" evidence="10">
    <location>
        <begin position="22"/>
        <end position="1068"/>
    </location>
</feature>
<evidence type="ECO:0000313" key="18">
    <source>
        <dbReference type="Proteomes" id="UP000440198"/>
    </source>
</evidence>
<comment type="subcellular location">
    <subcellularLocation>
        <location evidence="1 8">Cell outer membrane</location>
        <topology evidence="1 8">Multi-pass membrane protein</topology>
    </subcellularLocation>
</comment>
<keyword evidence="4 8" id="KW-0812">Transmembrane</keyword>
<evidence type="ECO:0000256" key="9">
    <source>
        <dbReference type="RuleBase" id="RU003357"/>
    </source>
</evidence>
<dbReference type="NCBIfam" id="TIGR04056">
    <property type="entry name" value="OMP_RagA_SusC"/>
    <property type="match status" value="1"/>
</dbReference>
<protein>
    <submittedName>
        <fullName evidence="14">SusC/RagA family TonB-linked outer membrane protein</fullName>
    </submittedName>
    <submittedName>
        <fullName evidence="13">TonB-dependent receptor plug</fullName>
    </submittedName>
</protein>
<accession>A0A173YAZ7</accession>
<evidence type="ECO:0000256" key="7">
    <source>
        <dbReference type="ARBA" id="ARBA00023237"/>
    </source>
</evidence>
<evidence type="ECO:0000256" key="3">
    <source>
        <dbReference type="ARBA" id="ARBA00022452"/>
    </source>
</evidence>
<dbReference type="PROSITE" id="PS52016">
    <property type="entry name" value="TONB_DEPENDENT_REC_3"/>
    <property type="match status" value="1"/>
</dbReference>
<dbReference type="InterPro" id="IPR023997">
    <property type="entry name" value="TonB-dep_OMP_SusC/RagA_CS"/>
</dbReference>
<evidence type="ECO:0000259" key="12">
    <source>
        <dbReference type="Pfam" id="PF07715"/>
    </source>
</evidence>
<dbReference type="Proteomes" id="UP000095517">
    <property type="component" value="Unassembled WGS sequence"/>
</dbReference>
<dbReference type="Proteomes" id="UP000440198">
    <property type="component" value="Unassembled WGS sequence"/>
</dbReference>
<dbReference type="InterPro" id="IPR008969">
    <property type="entry name" value="CarboxyPept-like_regulatory"/>
</dbReference>
<evidence type="ECO:0000256" key="4">
    <source>
        <dbReference type="ARBA" id="ARBA00022692"/>
    </source>
</evidence>
<evidence type="ECO:0000313" key="15">
    <source>
        <dbReference type="EMBL" id="KAA5260319.1"/>
    </source>
</evidence>
<evidence type="ECO:0000256" key="1">
    <source>
        <dbReference type="ARBA" id="ARBA00004571"/>
    </source>
</evidence>
<keyword evidence="5 9" id="KW-0798">TonB box</keyword>
<dbReference type="RefSeq" id="WP_007751584.1">
    <property type="nucleotide sequence ID" value="NZ_CABIXA010000002.1"/>
</dbReference>
<dbReference type="Pfam" id="PF07715">
    <property type="entry name" value="Plug"/>
    <property type="match status" value="1"/>
</dbReference>
<dbReference type="GeneID" id="92988952"/>
<dbReference type="InterPro" id="IPR023996">
    <property type="entry name" value="TonB-dep_OMP_SusC/RagA"/>
</dbReference>
<evidence type="ECO:0000256" key="2">
    <source>
        <dbReference type="ARBA" id="ARBA00022448"/>
    </source>
</evidence>
<organism evidence="13 16">
    <name type="scientific">Bacteroides finegoldii</name>
    <dbReference type="NCBI Taxonomy" id="338188"/>
    <lineage>
        <taxon>Bacteria</taxon>
        <taxon>Pseudomonadati</taxon>
        <taxon>Bacteroidota</taxon>
        <taxon>Bacteroidia</taxon>
        <taxon>Bacteroidales</taxon>
        <taxon>Bacteroidaceae</taxon>
        <taxon>Bacteroides</taxon>
    </lineage>
</organism>
<dbReference type="Proteomes" id="UP000421791">
    <property type="component" value="Unassembled WGS sequence"/>
</dbReference>
<dbReference type="SUPFAM" id="SSF56935">
    <property type="entry name" value="Porins"/>
    <property type="match status" value="1"/>
</dbReference>
<name>A0A173YAZ7_9BACE</name>
<evidence type="ECO:0000313" key="16">
    <source>
        <dbReference type="Proteomes" id="UP000095517"/>
    </source>
</evidence>
<dbReference type="Pfam" id="PF13715">
    <property type="entry name" value="CarbopepD_reg_2"/>
    <property type="match status" value="1"/>
</dbReference>
<evidence type="ECO:0000256" key="6">
    <source>
        <dbReference type="ARBA" id="ARBA00023136"/>
    </source>
</evidence>
<evidence type="ECO:0000256" key="5">
    <source>
        <dbReference type="ARBA" id="ARBA00023077"/>
    </source>
</evidence>
<evidence type="ECO:0000256" key="10">
    <source>
        <dbReference type="SAM" id="SignalP"/>
    </source>
</evidence>